<feature type="domain" description="DUF7054" evidence="1">
    <location>
        <begin position="14"/>
        <end position="97"/>
    </location>
</feature>
<name>A0A2U1QNU3_ARTAN</name>
<dbReference type="EMBL" id="PKPP01000009">
    <property type="protein sequence ID" value="PWA99673.1"/>
    <property type="molecule type" value="Genomic_DNA"/>
</dbReference>
<evidence type="ECO:0000313" key="2">
    <source>
        <dbReference type="EMBL" id="PWA99673.1"/>
    </source>
</evidence>
<dbReference type="Proteomes" id="UP000245207">
    <property type="component" value="Unassembled WGS sequence"/>
</dbReference>
<organism evidence="2 3">
    <name type="scientific">Artemisia annua</name>
    <name type="common">Sweet wormwood</name>
    <dbReference type="NCBI Taxonomy" id="35608"/>
    <lineage>
        <taxon>Eukaryota</taxon>
        <taxon>Viridiplantae</taxon>
        <taxon>Streptophyta</taxon>
        <taxon>Embryophyta</taxon>
        <taxon>Tracheophyta</taxon>
        <taxon>Spermatophyta</taxon>
        <taxon>Magnoliopsida</taxon>
        <taxon>eudicotyledons</taxon>
        <taxon>Gunneridae</taxon>
        <taxon>Pentapetalae</taxon>
        <taxon>asterids</taxon>
        <taxon>campanulids</taxon>
        <taxon>Asterales</taxon>
        <taxon>Asteraceae</taxon>
        <taxon>Asteroideae</taxon>
        <taxon>Anthemideae</taxon>
        <taxon>Artemisiinae</taxon>
        <taxon>Artemisia</taxon>
    </lineage>
</organism>
<sequence>MLIKKKIHDSRNMKNTRFLITVNVLGSSGPLRFVVNIDDKVSEVINSSLKMYARGGRLPVLGSDYTKFLLYPSNSDSEAMSANEAVGSCGERTFVLCKKPVHPLMTEARSEMINRRRRRQSQSRGWKACFKIVSH</sequence>
<comment type="caution">
    <text evidence="2">The sequence shown here is derived from an EMBL/GenBank/DDBJ whole genome shotgun (WGS) entry which is preliminary data.</text>
</comment>
<protein>
    <recommendedName>
        <fullName evidence="1">DUF7054 domain-containing protein</fullName>
    </recommendedName>
</protein>
<accession>A0A2U1QNU3</accession>
<dbReference type="PANTHER" id="PTHR33270">
    <property type="entry name" value="BNAC05G50380D PROTEIN"/>
    <property type="match status" value="1"/>
</dbReference>
<dbReference type="InterPro" id="IPR055482">
    <property type="entry name" value="DUF7054"/>
</dbReference>
<dbReference type="AlphaFoldDB" id="A0A2U1QNU3"/>
<keyword evidence="3" id="KW-1185">Reference proteome</keyword>
<dbReference type="Pfam" id="PF23156">
    <property type="entry name" value="DUF7054"/>
    <property type="match status" value="1"/>
</dbReference>
<dbReference type="STRING" id="35608.A0A2U1QNU3"/>
<reference evidence="2 3" key="1">
    <citation type="journal article" date="2018" name="Mol. Plant">
        <title>The genome of Artemisia annua provides insight into the evolution of Asteraceae family and artemisinin biosynthesis.</title>
        <authorList>
            <person name="Shen Q."/>
            <person name="Zhang L."/>
            <person name="Liao Z."/>
            <person name="Wang S."/>
            <person name="Yan T."/>
            <person name="Shi P."/>
            <person name="Liu M."/>
            <person name="Fu X."/>
            <person name="Pan Q."/>
            <person name="Wang Y."/>
            <person name="Lv Z."/>
            <person name="Lu X."/>
            <person name="Zhang F."/>
            <person name="Jiang W."/>
            <person name="Ma Y."/>
            <person name="Chen M."/>
            <person name="Hao X."/>
            <person name="Li L."/>
            <person name="Tang Y."/>
            <person name="Lv G."/>
            <person name="Zhou Y."/>
            <person name="Sun X."/>
            <person name="Brodelius P.E."/>
            <person name="Rose J.K.C."/>
            <person name="Tang K."/>
        </authorList>
    </citation>
    <scope>NUCLEOTIDE SEQUENCE [LARGE SCALE GENOMIC DNA]</scope>
    <source>
        <strain evidence="3">cv. Huhao1</strain>
        <tissue evidence="2">Leaf</tissue>
    </source>
</reference>
<proteinExistence type="predicted"/>
<dbReference type="PANTHER" id="PTHR33270:SF5">
    <property type="entry name" value="GB|AAC00605.1"/>
    <property type="match status" value="1"/>
</dbReference>
<dbReference type="OrthoDB" id="1919859at2759"/>
<gene>
    <name evidence="2" type="ORF">CTI12_AA002050</name>
</gene>
<evidence type="ECO:0000313" key="3">
    <source>
        <dbReference type="Proteomes" id="UP000245207"/>
    </source>
</evidence>
<dbReference type="InterPro" id="IPR040358">
    <property type="entry name" value="At4g22758-like"/>
</dbReference>
<evidence type="ECO:0000259" key="1">
    <source>
        <dbReference type="Pfam" id="PF23156"/>
    </source>
</evidence>